<evidence type="ECO:0000256" key="1">
    <source>
        <dbReference type="SAM" id="MobiDB-lite"/>
    </source>
</evidence>
<evidence type="ECO:0008006" key="4">
    <source>
        <dbReference type="Google" id="ProtNLM"/>
    </source>
</evidence>
<feature type="region of interest" description="Disordered" evidence="1">
    <location>
        <begin position="1"/>
        <end position="47"/>
    </location>
</feature>
<protein>
    <recommendedName>
        <fullName evidence="4">F-box domain-containing protein</fullName>
    </recommendedName>
</protein>
<sequence>MVGRKKQWNFWDGEPKPSKMKASKSRKSRQTAQPARTQDTPLVPEANGNDLNVQPFRILSLPPELWSYILSLCLIIPDTIVLTVSERSHHPPQTLTHHQPPLTRVSRLLRTEGLRIFYGKNDFVVYEPVYCTTKWIDSLSVANVELMGMFMYRTFVRSSFVMRKCQFKRLDVEAVVCWEEDGGVNGDWSTVGFYEVGVICV</sequence>
<dbReference type="AlphaFoldDB" id="A0AAN7VYN4"/>
<reference evidence="2" key="1">
    <citation type="submission" date="2023-08" db="EMBL/GenBank/DDBJ databases">
        <title>Black Yeasts Isolated from many extreme environments.</title>
        <authorList>
            <person name="Coleine C."/>
            <person name="Stajich J.E."/>
            <person name="Selbmann L."/>
        </authorList>
    </citation>
    <scope>NUCLEOTIDE SEQUENCE</scope>
    <source>
        <strain evidence="2">CCFEE 5810</strain>
    </source>
</reference>
<evidence type="ECO:0000313" key="2">
    <source>
        <dbReference type="EMBL" id="KAK5691506.1"/>
    </source>
</evidence>
<dbReference type="Proteomes" id="UP001310594">
    <property type="component" value="Unassembled WGS sequence"/>
</dbReference>
<name>A0AAN7VYN4_9PEZI</name>
<comment type="caution">
    <text evidence="2">The sequence shown here is derived from an EMBL/GenBank/DDBJ whole genome shotgun (WGS) entry which is preliminary data.</text>
</comment>
<dbReference type="EMBL" id="JAVRQU010000021">
    <property type="protein sequence ID" value="KAK5691506.1"/>
    <property type="molecule type" value="Genomic_DNA"/>
</dbReference>
<organism evidence="2 3">
    <name type="scientific">Elasticomyces elasticus</name>
    <dbReference type="NCBI Taxonomy" id="574655"/>
    <lineage>
        <taxon>Eukaryota</taxon>
        <taxon>Fungi</taxon>
        <taxon>Dikarya</taxon>
        <taxon>Ascomycota</taxon>
        <taxon>Pezizomycotina</taxon>
        <taxon>Dothideomycetes</taxon>
        <taxon>Dothideomycetidae</taxon>
        <taxon>Mycosphaerellales</taxon>
        <taxon>Teratosphaeriaceae</taxon>
        <taxon>Elasticomyces</taxon>
    </lineage>
</organism>
<feature type="compositionally biased region" description="Polar residues" evidence="1">
    <location>
        <begin position="30"/>
        <end position="40"/>
    </location>
</feature>
<gene>
    <name evidence="2" type="ORF">LTR97_011499</name>
</gene>
<evidence type="ECO:0000313" key="3">
    <source>
        <dbReference type="Proteomes" id="UP001310594"/>
    </source>
</evidence>
<accession>A0AAN7VYN4</accession>
<proteinExistence type="predicted"/>
<feature type="compositionally biased region" description="Basic residues" evidence="1">
    <location>
        <begin position="18"/>
        <end position="29"/>
    </location>
</feature>